<evidence type="ECO:0000256" key="1">
    <source>
        <dbReference type="ARBA" id="ARBA00004141"/>
    </source>
</evidence>
<dbReference type="InterPro" id="IPR005828">
    <property type="entry name" value="MFS_sugar_transport-like"/>
</dbReference>
<dbReference type="Pfam" id="PF00083">
    <property type="entry name" value="Sugar_tr"/>
    <property type="match status" value="1"/>
</dbReference>
<dbReference type="InterPro" id="IPR036259">
    <property type="entry name" value="MFS_trans_sf"/>
</dbReference>
<dbReference type="Gene3D" id="1.20.1250.20">
    <property type="entry name" value="MFS general substrate transporter like domains"/>
    <property type="match status" value="1"/>
</dbReference>
<dbReference type="InterPro" id="IPR020846">
    <property type="entry name" value="MFS_dom"/>
</dbReference>
<keyword evidence="2 5" id="KW-0812">Transmembrane</keyword>
<dbReference type="AlphaFoldDB" id="A0A5N5GW89"/>
<proteinExistence type="predicted"/>
<comment type="subcellular location">
    <subcellularLocation>
        <location evidence="1">Membrane</location>
        <topology evidence="1">Multi-pass membrane protein</topology>
    </subcellularLocation>
</comment>
<dbReference type="Proteomes" id="UP000327157">
    <property type="component" value="Unassembled WGS sequence"/>
</dbReference>
<evidence type="ECO:0000256" key="4">
    <source>
        <dbReference type="ARBA" id="ARBA00023136"/>
    </source>
</evidence>
<reference evidence="7 8" key="2">
    <citation type="submission" date="2019-11" db="EMBL/GenBank/DDBJ databases">
        <title>A de novo genome assembly of a pear dwarfing rootstock.</title>
        <authorList>
            <person name="Wang F."/>
            <person name="Wang J."/>
            <person name="Li S."/>
            <person name="Zhang Y."/>
            <person name="Fang M."/>
            <person name="Ma L."/>
            <person name="Zhao Y."/>
            <person name="Jiang S."/>
        </authorList>
    </citation>
    <scope>NUCLEOTIDE SEQUENCE [LARGE SCALE GENOMIC DNA]</scope>
    <source>
        <strain evidence="7">S2</strain>
        <tissue evidence="7">Leaf</tissue>
    </source>
</reference>
<keyword evidence="4 5" id="KW-0472">Membrane</keyword>
<evidence type="ECO:0000256" key="2">
    <source>
        <dbReference type="ARBA" id="ARBA00022692"/>
    </source>
</evidence>
<evidence type="ECO:0000256" key="3">
    <source>
        <dbReference type="ARBA" id="ARBA00022989"/>
    </source>
</evidence>
<feature type="domain" description="Major facilitator superfamily (MFS) profile" evidence="6">
    <location>
        <begin position="1"/>
        <end position="203"/>
    </location>
</feature>
<evidence type="ECO:0000259" key="6">
    <source>
        <dbReference type="PROSITE" id="PS50850"/>
    </source>
</evidence>
<dbReference type="PANTHER" id="PTHR24064">
    <property type="entry name" value="SOLUTE CARRIER FAMILY 22 MEMBER"/>
    <property type="match status" value="1"/>
</dbReference>
<protein>
    <submittedName>
        <fullName evidence="7">Inorganic phosphate transporter 1-8</fullName>
    </submittedName>
</protein>
<evidence type="ECO:0000313" key="8">
    <source>
        <dbReference type="Proteomes" id="UP000327157"/>
    </source>
</evidence>
<dbReference type="PROSITE" id="PS50850">
    <property type="entry name" value="MFS"/>
    <property type="match status" value="1"/>
</dbReference>
<dbReference type="SUPFAM" id="SSF103473">
    <property type="entry name" value="MFS general substrate transporter"/>
    <property type="match status" value="1"/>
</dbReference>
<keyword evidence="8" id="KW-1185">Reference proteome</keyword>
<gene>
    <name evidence="7" type="ORF">D8674_037445</name>
</gene>
<evidence type="ECO:0000313" key="7">
    <source>
        <dbReference type="EMBL" id="KAB2619879.1"/>
    </source>
</evidence>
<dbReference type="EMBL" id="SMOL01000372">
    <property type="protein sequence ID" value="KAB2619879.1"/>
    <property type="molecule type" value="Genomic_DNA"/>
</dbReference>
<dbReference type="OrthoDB" id="433512at2759"/>
<reference evidence="7 8" key="1">
    <citation type="submission" date="2019-09" db="EMBL/GenBank/DDBJ databases">
        <authorList>
            <person name="Ou C."/>
        </authorList>
    </citation>
    <scope>NUCLEOTIDE SEQUENCE [LARGE SCALE GENOMIC DNA]</scope>
    <source>
        <strain evidence="7">S2</strain>
        <tissue evidence="7">Leaf</tissue>
    </source>
</reference>
<feature type="transmembrane region" description="Helical" evidence="5">
    <location>
        <begin position="123"/>
        <end position="142"/>
    </location>
</feature>
<comment type="caution">
    <text evidence="7">The sequence shown here is derived from an EMBL/GenBank/DDBJ whole genome shotgun (WGS) entry which is preliminary data.</text>
</comment>
<evidence type="ECO:0000256" key="5">
    <source>
        <dbReference type="SAM" id="Phobius"/>
    </source>
</evidence>
<feature type="transmembrane region" description="Helical" evidence="5">
    <location>
        <begin position="73"/>
        <end position="100"/>
    </location>
</feature>
<sequence length="203" mass="22598">MARRQTGSKKGLSYDPCSHGFMLRCVLSFSDHPKSVITTLCFFRFCLGFGIGGDYPLSATIMSEYANKKTREAFIAAVFSMKGFQILAGGIVALIVAAAFDHSFKAPAYSVDRAASLAPQADFVWRIVLMVGTLPAILTYYWRMKMPETARYTALVAKNAKQAASDMSKILQVQLEAEEEKLEKITQEKHCVLQPKSLPKRHF</sequence>
<accession>A0A5N5GW89</accession>
<dbReference type="GO" id="GO:0016020">
    <property type="term" value="C:membrane"/>
    <property type="evidence" value="ECO:0007669"/>
    <property type="project" value="UniProtKB-SubCell"/>
</dbReference>
<name>A0A5N5GW89_9ROSA</name>
<organism evidence="7 8">
    <name type="scientific">Pyrus ussuriensis x Pyrus communis</name>
    <dbReference type="NCBI Taxonomy" id="2448454"/>
    <lineage>
        <taxon>Eukaryota</taxon>
        <taxon>Viridiplantae</taxon>
        <taxon>Streptophyta</taxon>
        <taxon>Embryophyta</taxon>
        <taxon>Tracheophyta</taxon>
        <taxon>Spermatophyta</taxon>
        <taxon>Magnoliopsida</taxon>
        <taxon>eudicotyledons</taxon>
        <taxon>Gunneridae</taxon>
        <taxon>Pentapetalae</taxon>
        <taxon>rosids</taxon>
        <taxon>fabids</taxon>
        <taxon>Rosales</taxon>
        <taxon>Rosaceae</taxon>
        <taxon>Amygdaloideae</taxon>
        <taxon>Maleae</taxon>
        <taxon>Pyrus</taxon>
    </lineage>
</organism>
<dbReference type="GO" id="GO:0022857">
    <property type="term" value="F:transmembrane transporter activity"/>
    <property type="evidence" value="ECO:0007669"/>
    <property type="project" value="InterPro"/>
</dbReference>
<keyword evidence="3 5" id="KW-1133">Transmembrane helix</keyword>